<comment type="caution">
    <text evidence="6">The sequence shown here is derived from an EMBL/GenBank/DDBJ whole genome shotgun (WGS) entry which is preliminary data.</text>
</comment>
<dbReference type="CDD" id="cd00801">
    <property type="entry name" value="INT_P4_C"/>
    <property type="match status" value="1"/>
</dbReference>
<dbReference type="InterPro" id="IPR010998">
    <property type="entry name" value="Integrase_recombinase_N"/>
</dbReference>
<dbReference type="Gene3D" id="1.10.150.130">
    <property type="match status" value="1"/>
</dbReference>
<dbReference type="Proteomes" id="UP001515641">
    <property type="component" value="Unassembled WGS sequence"/>
</dbReference>
<dbReference type="InterPro" id="IPR011010">
    <property type="entry name" value="DNA_brk_join_enz"/>
</dbReference>
<dbReference type="Pfam" id="PF13356">
    <property type="entry name" value="Arm-DNA-bind_3"/>
    <property type="match status" value="1"/>
</dbReference>
<dbReference type="PANTHER" id="PTHR30629:SF2">
    <property type="entry name" value="PROPHAGE INTEGRASE INTS-RELATED"/>
    <property type="match status" value="1"/>
</dbReference>
<sequence>MPLTDAAIKNAKPREDGKHLKLTDGQGLSLWVMPTGAKYWRLKYRINGKEKLLALGVYPEVSLKEARLKRDDARKQIADGEDPASIRKMDKVIKLAAAANTFEAIALEWHERESHEWSAAHSERVLSAMKSHIFPYIGDKPINDIRPLELLEVLRKVESAGNIDTTKRLRQRCSAIFRLAILTGRCDSDPAAPLTDALKCQQSTPRKALMREDIPAFLDALEKYDGSVQTKLMMRLMLLTFTRVGEMAMARWEEIDFDKALWTIPPEHRKLPEKSKKTAPPHHVPLSQQALDVLEHLHIITGGREHLFPNRNNPRRSMSPETLRRALHSMGFKGKADVHGFRSTASTILNEQGFNPDAIERQLSHIEKNKVRSAYNRAEYMSDRKKMMQWWADFIYQEHHQQFLQNHIPKHNQITPPKYNRE</sequence>
<dbReference type="SUPFAM" id="SSF56349">
    <property type="entry name" value="DNA breaking-rejoining enzymes"/>
    <property type="match status" value="1"/>
</dbReference>
<dbReference type="Gene3D" id="3.30.160.390">
    <property type="entry name" value="Integrase, DNA-binding domain"/>
    <property type="match status" value="1"/>
</dbReference>
<dbReference type="InterPro" id="IPR013762">
    <property type="entry name" value="Integrase-like_cat_sf"/>
</dbReference>
<dbReference type="InterPro" id="IPR053876">
    <property type="entry name" value="Phage_int_M"/>
</dbReference>
<dbReference type="InterPro" id="IPR038488">
    <property type="entry name" value="Integrase_DNA-bd_sf"/>
</dbReference>
<comment type="similarity">
    <text evidence="1">Belongs to the 'phage' integrase family.</text>
</comment>
<evidence type="ECO:0000256" key="3">
    <source>
        <dbReference type="ARBA" id="ARBA00023125"/>
    </source>
</evidence>
<feature type="domain" description="Tyr recombinase" evidence="5">
    <location>
        <begin position="204"/>
        <end position="389"/>
    </location>
</feature>
<dbReference type="InterPro" id="IPR002104">
    <property type="entry name" value="Integrase_catalytic"/>
</dbReference>
<dbReference type="RefSeq" id="WP_166454030.1">
    <property type="nucleotide sequence ID" value="NZ_JAAOMA010000059.1"/>
</dbReference>
<dbReference type="InterPro" id="IPR050808">
    <property type="entry name" value="Phage_Integrase"/>
</dbReference>
<keyword evidence="3" id="KW-0238">DNA-binding</keyword>
<evidence type="ECO:0000259" key="5">
    <source>
        <dbReference type="PROSITE" id="PS51898"/>
    </source>
</evidence>
<name>A0ABX0LFT3_9NEIS</name>
<proteinExistence type="inferred from homology"/>
<dbReference type="PANTHER" id="PTHR30629">
    <property type="entry name" value="PROPHAGE INTEGRASE"/>
    <property type="match status" value="1"/>
</dbReference>
<dbReference type="PROSITE" id="PS51898">
    <property type="entry name" value="TYR_RECOMBINASE"/>
    <property type="match status" value="1"/>
</dbReference>
<accession>A0ABX0LFT3</accession>
<evidence type="ECO:0000256" key="4">
    <source>
        <dbReference type="ARBA" id="ARBA00023172"/>
    </source>
</evidence>
<keyword evidence="7" id="KW-1185">Reference proteome</keyword>
<protein>
    <submittedName>
        <fullName evidence="6">Tyrosine-type recombinase/integrase</fullName>
    </submittedName>
</protein>
<organism evidence="6 7">
    <name type="scientific">Chromobacterium fluminis</name>
    <dbReference type="NCBI Taxonomy" id="3044269"/>
    <lineage>
        <taxon>Bacteria</taxon>
        <taxon>Pseudomonadati</taxon>
        <taxon>Pseudomonadota</taxon>
        <taxon>Betaproteobacteria</taxon>
        <taxon>Neisseriales</taxon>
        <taxon>Chromobacteriaceae</taxon>
        <taxon>Chromobacterium</taxon>
    </lineage>
</organism>
<dbReference type="InterPro" id="IPR025166">
    <property type="entry name" value="Integrase_DNA_bind_dom"/>
</dbReference>
<dbReference type="Pfam" id="PF00589">
    <property type="entry name" value="Phage_integrase"/>
    <property type="match status" value="1"/>
</dbReference>
<evidence type="ECO:0000313" key="7">
    <source>
        <dbReference type="Proteomes" id="UP001515641"/>
    </source>
</evidence>
<gene>
    <name evidence="6" type="ORF">HA052_24550</name>
</gene>
<dbReference type="Gene3D" id="1.10.443.10">
    <property type="entry name" value="Intergrase catalytic core"/>
    <property type="match status" value="1"/>
</dbReference>
<dbReference type="Pfam" id="PF22022">
    <property type="entry name" value="Phage_int_M"/>
    <property type="match status" value="1"/>
</dbReference>
<evidence type="ECO:0000313" key="6">
    <source>
        <dbReference type="EMBL" id="NHR08367.1"/>
    </source>
</evidence>
<evidence type="ECO:0000256" key="1">
    <source>
        <dbReference type="ARBA" id="ARBA00008857"/>
    </source>
</evidence>
<keyword evidence="2" id="KW-0229">DNA integration</keyword>
<reference evidence="6 7" key="1">
    <citation type="submission" date="2020-03" db="EMBL/GenBank/DDBJ databases">
        <title>Draft genome sequence of environmentally isolated cultures.</title>
        <authorList>
            <person name="Wilson H.S."/>
            <person name="De Leon M.E."/>
        </authorList>
    </citation>
    <scope>NUCLEOTIDE SEQUENCE [LARGE SCALE GENOMIC DNA]</scope>
    <source>
        <strain evidence="6 7">HSC-31F16</strain>
    </source>
</reference>
<evidence type="ECO:0000256" key="2">
    <source>
        <dbReference type="ARBA" id="ARBA00022908"/>
    </source>
</evidence>
<keyword evidence="4" id="KW-0233">DNA recombination</keyword>
<dbReference type="EMBL" id="JAAOMA010000059">
    <property type="protein sequence ID" value="NHR08367.1"/>
    <property type="molecule type" value="Genomic_DNA"/>
</dbReference>